<gene>
    <name evidence="2" type="ORF">KSP40_PGU018874</name>
</gene>
<reference evidence="2 3" key="1">
    <citation type="journal article" date="2022" name="Nat. Plants">
        <title>Genomes of leafy and leafless Platanthera orchids illuminate the evolution of mycoheterotrophy.</title>
        <authorList>
            <person name="Li M.H."/>
            <person name="Liu K.W."/>
            <person name="Li Z."/>
            <person name="Lu H.C."/>
            <person name="Ye Q.L."/>
            <person name="Zhang D."/>
            <person name="Wang J.Y."/>
            <person name="Li Y.F."/>
            <person name="Zhong Z.M."/>
            <person name="Liu X."/>
            <person name="Yu X."/>
            <person name="Liu D.K."/>
            <person name="Tu X.D."/>
            <person name="Liu B."/>
            <person name="Hao Y."/>
            <person name="Liao X.Y."/>
            <person name="Jiang Y.T."/>
            <person name="Sun W.H."/>
            <person name="Chen J."/>
            <person name="Chen Y.Q."/>
            <person name="Ai Y."/>
            <person name="Zhai J.W."/>
            <person name="Wu S.S."/>
            <person name="Zhou Z."/>
            <person name="Hsiao Y.Y."/>
            <person name="Wu W.L."/>
            <person name="Chen Y.Y."/>
            <person name="Lin Y.F."/>
            <person name="Hsu J.L."/>
            <person name="Li C.Y."/>
            <person name="Wang Z.W."/>
            <person name="Zhao X."/>
            <person name="Zhong W.Y."/>
            <person name="Ma X.K."/>
            <person name="Ma L."/>
            <person name="Huang J."/>
            <person name="Chen G.Z."/>
            <person name="Huang M.Z."/>
            <person name="Huang L."/>
            <person name="Peng D.H."/>
            <person name="Luo Y.B."/>
            <person name="Zou S.Q."/>
            <person name="Chen S.P."/>
            <person name="Lan S."/>
            <person name="Tsai W.C."/>
            <person name="Van de Peer Y."/>
            <person name="Liu Z.J."/>
        </authorList>
    </citation>
    <scope>NUCLEOTIDE SEQUENCE [LARGE SCALE GENOMIC DNA]</scope>
    <source>
        <strain evidence="2">Lor288</strain>
    </source>
</reference>
<dbReference type="EMBL" id="JBBWWR010000007">
    <property type="protein sequence ID" value="KAK8963112.1"/>
    <property type="molecule type" value="Genomic_DNA"/>
</dbReference>
<dbReference type="Proteomes" id="UP001412067">
    <property type="component" value="Unassembled WGS sequence"/>
</dbReference>
<protein>
    <submittedName>
        <fullName evidence="2">Uncharacterized protein</fullName>
    </submittedName>
</protein>
<evidence type="ECO:0000313" key="3">
    <source>
        <dbReference type="Proteomes" id="UP001412067"/>
    </source>
</evidence>
<organism evidence="2 3">
    <name type="scientific">Platanthera guangdongensis</name>
    <dbReference type="NCBI Taxonomy" id="2320717"/>
    <lineage>
        <taxon>Eukaryota</taxon>
        <taxon>Viridiplantae</taxon>
        <taxon>Streptophyta</taxon>
        <taxon>Embryophyta</taxon>
        <taxon>Tracheophyta</taxon>
        <taxon>Spermatophyta</taxon>
        <taxon>Magnoliopsida</taxon>
        <taxon>Liliopsida</taxon>
        <taxon>Asparagales</taxon>
        <taxon>Orchidaceae</taxon>
        <taxon>Orchidoideae</taxon>
        <taxon>Orchideae</taxon>
        <taxon>Orchidinae</taxon>
        <taxon>Platanthera</taxon>
    </lineage>
</organism>
<proteinExistence type="predicted"/>
<accession>A0ABR2MGW2</accession>
<sequence>MACRPTNRQNEGKIPIKKNKGKSQVLRSENRFCEFQKRVGENQTIQQVVMEVCKVLTYSRRALETISSNMLGEDSDLSERLYLPYQINNQAMGELI</sequence>
<comment type="caution">
    <text evidence="2">The sequence shown here is derived from an EMBL/GenBank/DDBJ whole genome shotgun (WGS) entry which is preliminary data.</text>
</comment>
<name>A0ABR2MGW2_9ASPA</name>
<feature type="region of interest" description="Disordered" evidence="1">
    <location>
        <begin position="1"/>
        <end position="23"/>
    </location>
</feature>
<keyword evidence="3" id="KW-1185">Reference proteome</keyword>
<evidence type="ECO:0000313" key="2">
    <source>
        <dbReference type="EMBL" id="KAK8963112.1"/>
    </source>
</evidence>
<evidence type="ECO:0000256" key="1">
    <source>
        <dbReference type="SAM" id="MobiDB-lite"/>
    </source>
</evidence>